<evidence type="ECO:0000313" key="2">
    <source>
        <dbReference type="EMBL" id="MBB6627499.1"/>
    </source>
</evidence>
<feature type="region of interest" description="Disordered" evidence="1">
    <location>
        <begin position="365"/>
        <end position="384"/>
    </location>
</feature>
<organism evidence="2 3">
    <name type="scientific">Nocardioides luti</name>
    <dbReference type="NCBI Taxonomy" id="2761101"/>
    <lineage>
        <taxon>Bacteria</taxon>
        <taxon>Bacillati</taxon>
        <taxon>Actinomycetota</taxon>
        <taxon>Actinomycetes</taxon>
        <taxon>Propionibacteriales</taxon>
        <taxon>Nocardioidaceae</taxon>
        <taxon>Nocardioides</taxon>
    </lineage>
</organism>
<proteinExistence type="predicted"/>
<evidence type="ECO:0000256" key="1">
    <source>
        <dbReference type="SAM" id="MobiDB-lite"/>
    </source>
</evidence>
<sequence length="463" mass="48297">MITEAAQPEAYDADHFSRTTLILGRRAGDAARGKAQHRSFRVLIIAGAATCSSRAGQAAVLTAVATAVRAFSEVAVSLDAPGQTVLGGPYAGMRLGDTVASEGANLVDSSSGTPRHVIVIGNTPAGLRPERHWIAATWSGWTASTGPTAQKLQAAASINPADGDPVGARCGENNCVAAVAAGALAVAETFFVLMREEESVGVARQVCLNLWLAGSATERGPAMAYAPSQWWLLGLGHLGQGYAHVISWLDYANPSSVQVVLQDTQRAVQANHSTGVLTPADPQNQRKTRIVAAALDRCGLETVIVERRMHAQTPVGEEDMHVALVGVDNLPTRRLIDQIGWKTAIDVGLGAGVRDFDGMTVRRLPGQPSATVPAWQDEPKPNRSDTVDMDAPGLDACGIAELNGVAVGASFVGVIAGAVAVAEATRVLHGGGAYSVMCRDLRDDESDAAPTASYEPPVAARLR</sequence>
<dbReference type="Proteomes" id="UP000523955">
    <property type="component" value="Unassembled WGS sequence"/>
</dbReference>
<dbReference type="AlphaFoldDB" id="A0A7X0RI67"/>
<gene>
    <name evidence="2" type="ORF">H5V45_09205</name>
</gene>
<evidence type="ECO:0000313" key="3">
    <source>
        <dbReference type="Proteomes" id="UP000523955"/>
    </source>
</evidence>
<name>A0A7X0RI67_9ACTN</name>
<accession>A0A7X0RI67</accession>
<dbReference type="EMBL" id="JACKXE010000001">
    <property type="protein sequence ID" value="MBB6627499.1"/>
    <property type="molecule type" value="Genomic_DNA"/>
</dbReference>
<keyword evidence="3" id="KW-1185">Reference proteome</keyword>
<comment type="caution">
    <text evidence="2">The sequence shown here is derived from an EMBL/GenBank/DDBJ whole genome shotgun (WGS) entry which is preliminary data.</text>
</comment>
<protein>
    <recommendedName>
        <fullName evidence="4">Thiamine biosynthesis protein ThiF</fullName>
    </recommendedName>
</protein>
<evidence type="ECO:0008006" key="4">
    <source>
        <dbReference type="Google" id="ProtNLM"/>
    </source>
</evidence>
<reference evidence="2 3" key="1">
    <citation type="submission" date="2020-08" db="EMBL/GenBank/DDBJ databases">
        <authorList>
            <person name="Seo M.-J."/>
        </authorList>
    </citation>
    <scope>NUCLEOTIDE SEQUENCE [LARGE SCALE GENOMIC DNA]</scope>
    <source>
        <strain evidence="2 3">KIGAM211</strain>
    </source>
</reference>
<dbReference type="RefSeq" id="WP_185252652.1">
    <property type="nucleotide sequence ID" value="NZ_JACKXE010000001.1"/>
</dbReference>